<reference evidence="3" key="2">
    <citation type="submission" date="2015-01" db="EMBL/GenBank/DDBJ databases">
        <title>Evolutionary Origins and Diversification of the Mycorrhizal Mutualists.</title>
        <authorList>
            <consortium name="DOE Joint Genome Institute"/>
            <consortium name="Mycorrhizal Genomics Consortium"/>
            <person name="Kohler A."/>
            <person name="Kuo A."/>
            <person name="Nagy L.G."/>
            <person name="Floudas D."/>
            <person name="Copeland A."/>
            <person name="Barry K.W."/>
            <person name="Cichocki N."/>
            <person name="Veneault-Fourrey C."/>
            <person name="LaButti K."/>
            <person name="Lindquist E.A."/>
            <person name="Lipzen A."/>
            <person name="Lundell T."/>
            <person name="Morin E."/>
            <person name="Murat C."/>
            <person name="Riley R."/>
            <person name="Ohm R."/>
            <person name="Sun H."/>
            <person name="Tunlid A."/>
            <person name="Henrissat B."/>
            <person name="Grigoriev I.V."/>
            <person name="Hibbett D.S."/>
            <person name="Martin F."/>
        </authorList>
    </citation>
    <scope>NUCLEOTIDE SEQUENCE [LARGE SCALE GENOMIC DNA]</scope>
    <source>
        <strain evidence="3">MAFF 305830</strain>
    </source>
</reference>
<feature type="non-terminal residue" evidence="2">
    <location>
        <position position="1"/>
    </location>
</feature>
<dbReference type="Proteomes" id="UP000054097">
    <property type="component" value="Unassembled WGS sequence"/>
</dbReference>
<evidence type="ECO:0000259" key="1">
    <source>
        <dbReference type="Pfam" id="PF03184"/>
    </source>
</evidence>
<dbReference type="InterPro" id="IPR050863">
    <property type="entry name" value="CenT-Element_Derived"/>
</dbReference>
<reference evidence="2 3" key="1">
    <citation type="submission" date="2014-04" db="EMBL/GenBank/DDBJ databases">
        <authorList>
            <consortium name="DOE Joint Genome Institute"/>
            <person name="Kuo A."/>
            <person name="Zuccaro A."/>
            <person name="Kohler A."/>
            <person name="Nagy L.G."/>
            <person name="Floudas D."/>
            <person name="Copeland A."/>
            <person name="Barry K.W."/>
            <person name="Cichocki N."/>
            <person name="Veneault-Fourrey C."/>
            <person name="LaButti K."/>
            <person name="Lindquist E.A."/>
            <person name="Lipzen A."/>
            <person name="Lundell T."/>
            <person name="Morin E."/>
            <person name="Murat C."/>
            <person name="Sun H."/>
            <person name="Tunlid A."/>
            <person name="Henrissat B."/>
            <person name="Grigoriev I.V."/>
            <person name="Hibbett D.S."/>
            <person name="Martin F."/>
            <person name="Nordberg H.P."/>
            <person name="Cantor M.N."/>
            <person name="Hua S.X."/>
        </authorList>
    </citation>
    <scope>NUCLEOTIDE SEQUENCE [LARGE SCALE GENOMIC DNA]</scope>
    <source>
        <strain evidence="2 3">MAFF 305830</strain>
    </source>
</reference>
<accession>A0A0C3B0W0</accession>
<evidence type="ECO:0000313" key="3">
    <source>
        <dbReference type="Proteomes" id="UP000054097"/>
    </source>
</evidence>
<dbReference type="AlphaFoldDB" id="A0A0C3B0W0"/>
<organism evidence="2 3">
    <name type="scientific">Serendipita vermifera MAFF 305830</name>
    <dbReference type="NCBI Taxonomy" id="933852"/>
    <lineage>
        <taxon>Eukaryota</taxon>
        <taxon>Fungi</taxon>
        <taxon>Dikarya</taxon>
        <taxon>Basidiomycota</taxon>
        <taxon>Agaricomycotina</taxon>
        <taxon>Agaricomycetes</taxon>
        <taxon>Sebacinales</taxon>
        <taxon>Serendipitaceae</taxon>
        <taxon>Serendipita</taxon>
    </lineage>
</organism>
<dbReference type="HOGENOM" id="CLU_013929_2_4_1"/>
<dbReference type="EMBL" id="KN824317">
    <property type="protein sequence ID" value="KIM25136.1"/>
    <property type="molecule type" value="Genomic_DNA"/>
</dbReference>
<gene>
    <name evidence="2" type="ORF">M408DRAFT_52558</name>
</gene>
<feature type="non-terminal residue" evidence="2">
    <location>
        <position position="139"/>
    </location>
</feature>
<dbReference type="OrthoDB" id="3064354at2759"/>
<sequence>YSIAVSPNGWTDQELSFEWMKKVFVPEVNKKCQNNLPRLLIVDGHNSHTHFKFLEYAHKNNVIVLCLPPHTTHKLQPCDVGVFGPLSSAWKKEVQKSFSIGHSVDRYNLIEVYSRARRDSFKETTIQKAFKTTGIWPFN</sequence>
<evidence type="ECO:0000313" key="2">
    <source>
        <dbReference type="EMBL" id="KIM25136.1"/>
    </source>
</evidence>
<protein>
    <recommendedName>
        <fullName evidence="1">DDE-1 domain-containing protein</fullName>
    </recommendedName>
</protein>
<dbReference type="PANTHER" id="PTHR19303">
    <property type="entry name" value="TRANSPOSON"/>
    <property type="match status" value="1"/>
</dbReference>
<dbReference type="Pfam" id="PF03184">
    <property type="entry name" value="DDE_1"/>
    <property type="match status" value="1"/>
</dbReference>
<dbReference type="InterPro" id="IPR004875">
    <property type="entry name" value="DDE_SF_endonuclease_dom"/>
</dbReference>
<keyword evidence="3" id="KW-1185">Reference proteome</keyword>
<name>A0A0C3B0W0_SERVB</name>
<feature type="domain" description="DDE-1" evidence="1">
    <location>
        <begin position="4"/>
        <end position="130"/>
    </location>
</feature>
<dbReference type="GO" id="GO:0005634">
    <property type="term" value="C:nucleus"/>
    <property type="evidence" value="ECO:0007669"/>
    <property type="project" value="TreeGrafter"/>
</dbReference>
<dbReference type="STRING" id="933852.A0A0C3B0W0"/>
<dbReference type="GO" id="GO:0003677">
    <property type="term" value="F:DNA binding"/>
    <property type="evidence" value="ECO:0007669"/>
    <property type="project" value="TreeGrafter"/>
</dbReference>
<proteinExistence type="predicted"/>
<dbReference type="PANTHER" id="PTHR19303:SF74">
    <property type="entry name" value="POGO TRANSPOSABLE ELEMENT WITH KRAB DOMAIN"/>
    <property type="match status" value="1"/>
</dbReference>